<feature type="compositionally biased region" description="Low complexity" evidence="1">
    <location>
        <begin position="58"/>
        <end position="69"/>
    </location>
</feature>
<evidence type="ECO:0000256" key="1">
    <source>
        <dbReference type="SAM" id="MobiDB-lite"/>
    </source>
</evidence>
<name>A0ABS6JSB7_9BACI</name>
<dbReference type="SUPFAM" id="SSF51445">
    <property type="entry name" value="(Trans)glycosidases"/>
    <property type="match status" value="1"/>
</dbReference>
<evidence type="ECO:0000313" key="5">
    <source>
        <dbReference type="Proteomes" id="UP000790580"/>
    </source>
</evidence>
<feature type="domain" description="Rv2525c-like glycoside hydrolase-like" evidence="3">
    <location>
        <begin position="262"/>
        <end position="364"/>
    </location>
</feature>
<organism evidence="4 5">
    <name type="scientific">Evansella alkalicola</name>
    <dbReference type="NCBI Taxonomy" id="745819"/>
    <lineage>
        <taxon>Bacteria</taxon>
        <taxon>Bacillati</taxon>
        <taxon>Bacillota</taxon>
        <taxon>Bacilli</taxon>
        <taxon>Bacillales</taxon>
        <taxon>Bacillaceae</taxon>
        <taxon>Evansella</taxon>
    </lineage>
</organism>
<evidence type="ECO:0000259" key="3">
    <source>
        <dbReference type="Pfam" id="PF08924"/>
    </source>
</evidence>
<feature type="compositionally biased region" description="Acidic residues" evidence="1">
    <location>
        <begin position="185"/>
        <end position="195"/>
    </location>
</feature>
<feature type="compositionally biased region" description="Polar residues" evidence="1">
    <location>
        <begin position="27"/>
        <end position="36"/>
    </location>
</feature>
<keyword evidence="5" id="KW-1185">Reference proteome</keyword>
<feature type="compositionally biased region" description="Low complexity" evidence="1">
    <location>
        <begin position="203"/>
        <end position="223"/>
    </location>
</feature>
<dbReference type="Pfam" id="PF08924">
    <property type="entry name" value="Rv2525c_GlyHyd-like"/>
    <property type="match status" value="1"/>
</dbReference>
<dbReference type="EMBL" id="JAHQCR010000034">
    <property type="protein sequence ID" value="MBU9721461.1"/>
    <property type="molecule type" value="Genomic_DNA"/>
</dbReference>
<keyword evidence="2" id="KW-0812">Transmembrane</keyword>
<gene>
    <name evidence="4" type="ORF">KS407_08385</name>
</gene>
<dbReference type="Gene3D" id="3.20.20.80">
    <property type="entry name" value="Glycosidases"/>
    <property type="match status" value="1"/>
</dbReference>
<evidence type="ECO:0000313" key="4">
    <source>
        <dbReference type="EMBL" id="MBU9721461.1"/>
    </source>
</evidence>
<feature type="compositionally biased region" description="Acidic residues" evidence="1">
    <location>
        <begin position="37"/>
        <end position="57"/>
    </location>
</feature>
<feature type="transmembrane region" description="Helical" evidence="2">
    <location>
        <begin position="5"/>
        <end position="24"/>
    </location>
</feature>
<reference evidence="4 5" key="1">
    <citation type="submission" date="2021-06" db="EMBL/GenBank/DDBJ databases">
        <title>Bacillus sp. RD4P76, an endophyte from a halophyte.</title>
        <authorList>
            <person name="Sun J.-Q."/>
        </authorList>
    </citation>
    <scope>NUCLEOTIDE SEQUENCE [LARGE SCALE GENOMIC DNA]</scope>
    <source>
        <strain evidence="4 5">JCM 17098</strain>
    </source>
</reference>
<proteinExistence type="predicted"/>
<accession>A0ABS6JSB7</accession>
<comment type="caution">
    <text evidence="4">The sequence shown here is derived from an EMBL/GenBank/DDBJ whole genome shotgun (WGS) entry which is preliminary data.</text>
</comment>
<feature type="region of interest" description="Disordered" evidence="1">
    <location>
        <begin position="27"/>
        <end position="69"/>
    </location>
</feature>
<feature type="region of interest" description="Disordered" evidence="1">
    <location>
        <begin position="166"/>
        <end position="231"/>
    </location>
</feature>
<sequence>MLPYIFSFVMIIFTAFTFYIFGSMDSSEPATASSDGSESEVTENNDLVTEDETEDSENTSSSDSSNEINNTINNEINVENGNIENTIENEVNGNNGQIDNQIDNNIDGVNGEISNAIENSINGDNAQIDNHIENNITNSSNNSIDNSVTNNIDVDVDVNITNNITNVIESEAGEEAPVEENGNGTEEDENGNGEDENGKDTETNGNGEENGNGENINGQENGEATNGASEETVWGIDSASLTTEEMLACVRDNFGDPEVWARYLGDKDGVSYGLTDEEVELLHENDIDIMVIWNHFEDATGYEKGQSEAEDAIEMARDFGIPEGVAIFANVEPIYPIDAGFLLGWYDTMEESEYESGVYGIFHPDRDLYVAYEEAAEENSALLENNYVWTSSPNHGITTEENAPEYNPQAPEGSLIAGWQYGIDAETCNIDTNHFDSNVFDVLWSE</sequence>
<keyword evidence="2" id="KW-1133">Transmembrane helix</keyword>
<dbReference type="InterPro" id="IPR015020">
    <property type="entry name" value="Rv2525c-like_Glyco_Hydro-like"/>
</dbReference>
<evidence type="ECO:0000256" key="2">
    <source>
        <dbReference type="SAM" id="Phobius"/>
    </source>
</evidence>
<keyword evidence="2" id="KW-0472">Membrane</keyword>
<dbReference type="Proteomes" id="UP000790580">
    <property type="component" value="Unassembled WGS sequence"/>
</dbReference>
<dbReference type="InterPro" id="IPR017853">
    <property type="entry name" value="GH"/>
</dbReference>
<protein>
    <submittedName>
        <fullName evidence="4">DUF1906 domain-containing protein</fullName>
    </submittedName>
</protein>